<reference evidence="1 2" key="1">
    <citation type="journal article" date="2017" name="Gigascience">
        <title>Draft genome of the honey bee ectoparasitic mite, Tropilaelaps mercedesae, is shaped by the parasitic life history.</title>
        <authorList>
            <person name="Dong X."/>
            <person name="Armstrong S.D."/>
            <person name="Xia D."/>
            <person name="Makepeace B.L."/>
            <person name="Darby A.C."/>
            <person name="Kadowaki T."/>
        </authorList>
    </citation>
    <scope>NUCLEOTIDE SEQUENCE [LARGE SCALE GENOMIC DNA]</scope>
    <source>
        <strain evidence="1">Wuxi-XJTLU</strain>
    </source>
</reference>
<accession>A0A1V9XB56</accession>
<evidence type="ECO:0000313" key="1">
    <source>
        <dbReference type="EMBL" id="OQR70666.1"/>
    </source>
</evidence>
<organism evidence="1 2">
    <name type="scientific">Tropilaelaps mercedesae</name>
    <dbReference type="NCBI Taxonomy" id="418985"/>
    <lineage>
        <taxon>Eukaryota</taxon>
        <taxon>Metazoa</taxon>
        <taxon>Ecdysozoa</taxon>
        <taxon>Arthropoda</taxon>
        <taxon>Chelicerata</taxon>
        <taxon>Arachnida</taxon>
        <taxon>Acari</taxon>
        <taxon>Parasitiformes</taxon>
        <taxon>Mesostigmata</taxon>
        <taxon>Gamasina</taxon>
        <taxon>Dermanyssoidea</taxon>
        <taxon>Laelapidae</taxon>
        <taxon>Tropilaelaps</taxon>
    </lineage>
</organism>
<gene>
    <name evidence="1" type="ORF">BIW11_04115</name>
</gene>
<keyword evidence="2" id="KW-1185">Reference proteome</keyword>
<comment type="caution">
    <text evidence="1">The sequence shown here is derived from an EMBL/GenBank/DDBJ whole genome shotgun (WGS) entry which is preliminary data.</text>
</comment>
<dbReference type="InParanoid" id="A0A1V9XB56"/>
<proteinExistence type="predicted"/>
<sequence>MRTALVALSVAYFTQDRGPTSAEDPRVRSPANNQMRRFPAPCLVKLPRAVASHYCHFRGAPRNSFTRLLLTERRGRLRWRDIQRGEIIERRHRNSLGDLSSYRVRIVTGLICHAVHGFRDEESGRGSTPVPPWDGHF</sequence>
<dbReference type="Proteomes" id="UP000192247">
    <property type="component" value="Unassembled WGS sequence"/>
</dbReference>
<name>A0A1V9XB56_9ACAR</name>
<dbReference type="EMBL" id="MNPL01016748">
    <property type="protein sequence ID" value="OQR70666.1"/>
    <property type="molecule type" value="Genomic_DNA"/>
</dbReference>
<evidence type="ECO:0000313" key="2">
    <source>
        <dbReference type="Proteomes" id="UP000192247"/>
    </source>
</evidence>
<dbReference type="AlphaFoldDB" id="A0A1V9XB56"/>
<protein>
    <submittedName>
        <fullName evidence="1">Uncharacterized protein</fullName>
    </submittedName>
</protein>